<feature type="domain" description="BCS1 N-terminal" evidence="15">
    <location>
        <begin position="70"/>
        <end position="250"/>
    </location>
</feature>
<dbReference type="InterPro" id="IPR003593">
    <property type="entry name" value="AAA+_ATPase"/>
</dbReference>
<dbReference type="Pfam" id="PF00004">
    <property type="entry name" value="AAA"/>
    <property type="match status" value="1"/>
</dbReference>
<keyword evidence="6" id="KW-0378">Hydrolase</keyword>
<evidence type="ECO:0000256" key="2">
    <source>
        <dbReference type="ARBA" id="ARBA00007448"/>
    </source>
</evidence>
<name>A0ABZ1CR14_9TREE</name>
<dbReference type="InterPro" id="IPR027417">
    <property type="entry name" value="P-loop_NTPase"/>
</dbReference>
<evidence type="ECO:0000256" key="6">
    <source>
        <dbReference type="ARBA" id="ARBA00022801"/>
    </source>
</evidence>
<dbReference type="InterPro" id="IPR003959">
    <property type="entry name" value="ATPase_AAA_core"/>
</dbReference>
<keyword evidence="8" id="KW-1133">Transmembrane helix</keyword>
<evidence type="ECO:0000256" key="4">
    <source>
        <dbReference type="ARBA" id="ARBA00022741"/>
    </source>
</evidence>
<evidence type="ECO:0000256" key="9">
    <source>
        <dbReference type="ARBA" id="ARBA00023128"/>
    </source>
</evidence>
<proteinExistence type="inferred from homology"/>
<dbReference type="SMART" id="SM01024">
    <property type="entry name" value="BCS1_N"/>
    <property type="match status" value="1"/>
</dbReference>
<evidence type="ECO:0000256" key="7">
    <source>
        <dbReference type="ARBA" id="ARBA00022840"/>
    </source>
</evidence>
<dbReference type="PANTHER" id="PTHR23070">
    <property type="entry name" value="BCS1 AAA-TYPE ATPASE"/>
    <property type="match status" value="1"/>
</dbReference>
<feature type="domain" description="AAA+ ATPase" evidence="14">
    <location>
        <begin position="281"/>
        <end position="412"/>
    </location>
</feature>
<dbReference type="EMBL" id="CP141881">
    <property type="protein sequence ID" value="WRT63973.1"/>
    <property type="molecule type" value="Genomic_DNA"/>
</dbReference>
<evidence type="ECO:0000313" key="17">
    <source>
        <dbReference type="Proteomes" id="UP001329825"/>
    </source>
</evidence>
<gene>
    <name evidence="16" type="ORF">IL334_000900</name>
</gene>
<keyword evidence="17" id="KW-1185">Reference proteome</keyword>
<organism evidence="16 17">
    <name type="scientific">Kwoniella shivajii</name>
    <dbReference type="NCBI Taxonomy" id="564305"/>
    <lineage>
        <taxon>Eukaryota</taxon>
        <taxon>Fungi</taxon>
        <taxon>Dikarya</taxon>
        <taxon>Basidiomycota</taxon>
        <taxon>Agaricomycotina</taxon>
        <taxon>Tremellomycetes</taxon>
        <taxon>Tremellales</taxon>
        <taxon>Cryptococcaceae</taxon>
        <taxon>Kwoniella</taxon>
    </lineage>
</organism>
<keyword evidence="10" id="KW-0472">Membrane</keyword>
<dbReference type="SUPFAM" id="SSF52540">
    <property type="entry name" value="P-loop containing nucleoside triphosphate hydrolases"/>
    <property type="match status" value="1"/>
</dbReference>
<comment type="subcellular location">
    <subcellularLocation>
        <location evidence="1">Mitochondrion inner membrane</location>
        <topology evidence="1">Single-pass membrane protein</topology>
    </subcellularLocation>
</comment>
<keyword evidence="9" id="KW-0496">Mitochondrion</keyword>
<evidence type="ECO:0000256" key="1">
    <source>
        <dbReference type="ARBA" id="ARBA00004434"/>
    </source>
</evidence>
<evidence type="ECO:0000259" key="15">
    <source>
        <dbReference type="SMART" id="SM01024"/>
    </source>
</evidence>
<dbReference type="PROSITE" id="PS00674">
    <property type="entry name" value="AAA"/>
    <property type="match status" value="1"/>
</dbReference>
<dbReference type="InterPro" id="IPR003960">
    <property type="entry name" value="ATPase_AAA_CS"/>
</dbReference>
<evidence type="ECO:0000256" key="12">
    <source>
        <dbReference type="RuleBase" id="RU003651"/>
    </source>
</evidence>
<comment type="catalytic activity">
    <reaction evidence="11">
        <text>ATP + H2O = ADP + phosphate + H(+)</text>
        <dbReference type="Rhea" id="RHEA:13065"/>
        <dbReference type="ChEBI" id="CHEBI:15377"/>
        <dbReference type="ChEBI" id="CHEBI:15378"/>
        <dbReference type="ChEBI" id="CHEBI:30616"/>
        <dbReference type="ChEBI" id="CHEBI:43474"/>
        <dbReference type="ChEBI" id="CHEBI:456216"/>
    </reaction>
    <physiologicalReaction direction="left-to-right" evidence="11">
        <dbReference type="Rhea" id="RHEA:13066"/>
    </physiologicalReaction>
</comment>
<evidence type="ECO:0000256" key="11">
    <source>
        <dbReference type="ARBA" id="ARBA00048778"/>
    </source>
</evidence>
<dbReference type="GeneID" id="87953031"/>
<evidence type="ECO:0000256" key="3">
    <source>
        <dbReference type="ARBA" id="ARBA00022692"/>
    </source>
</evidence>
<dbReference type="Gene3D" id="3.40.50.300">
    <property type="entry name" value="P-loop containing nucleotide triphosphate hydrolases"/>
    <property type="match status" value="1"/>
</dbReference>
<reference evidence="16 17" key="1">
    <citation type="submission" date="2024-01" db="EMBL/GenBank/DDBJ databases">
        <title>Comparative genomics of Cryptococcus and Kwoniella reveals pathogenesis evolution and contrasting modes of karyotype evolution via chromosome fusion or intercentromeric recombination.</title>
        <authorList>
            <person name="Coelho M.A."/>
            <person name="David-Palma M."/>
            <person name="Shea T."/>
            <person name="Bowers K."/>
            <person name="McGinley-Smith S."/>
            <person name="Mohammad A.W."/>
            <person name="Gnirke A."/>
            <person name="Yurkov A.M."/>
            <person name="Nowrousian M."/>
            <person name="Sun S."/>
            <person name="Cuomo C.A."/>
            <person name="Heitman J."/>
        </authorList>
    </citation>
    <scope>NUCLEOTIDE SEQUENCE [LARGE SCALE GENOMIC DNA]</scope>
    <source>
        <strain evidence="16">CBS 11374</strain>
    </source>
</reference>
<dbReference type="Pfam" id="PF25426">
    <property type="entry name" value="AAA_lid_BCS1"/>
    <property type="match status" value="1"/>
</dbReference>
<dbReference type="InterPro" id="IPR057495">
    <property type="entry name" value="AAA_lid_BCS1"/>
</dbReference>
<dbReference type="CDD" id="cd19510">
    <property type="entry name" value="RecA-like_BCS1"/>
    <property type="match status" value="1"/>
</dbReference>
<evidence type="ECO:0000313" key="16">
    <source>
        <dbReference type="EMBL" id="WRT63973.1"/>
    </source>
</evidence>
<evidence type="ECO:0000256" key="5">
    <source>
        <dbReference type="ARBA" id="ARBA00022792"/>
    </source>
</evidence>
<dbReference type="RefSeq" id="XP_062788713.1">
    <property type="nucleotide sequence ID" value="XM_062932662.1"/>
</dbReference>
<dbReference type="Pfam" id="PF08740">
    <property type="entry name" value="BCS1_N"/>
    <property type="match status" value="1"/>
</dbReference>
<keyword evidence="4 12" id="KW-0547">Nucleotide-binding</keyword>
<dbReference type="InterPro" id="IPR014851">
    <property type="entry name" value="BCS1_N"/>
</dbReference>
<dbReference type="Proteomes" id="UP001329825">
    <property type="component" value="Chromosome 1"/>
</dbReference>
<keyword evidence="7 12" id="KW-0067">ATP-binding</keyword>
<dbReference type="InterPro" id="IPR050747">
    <property type="entry name" value="Mitochondrial_chaperone_BCS1"/>
</dbReference>
<feature type="region of interest" description="Disordered" evidence="13">
    <location>
        <begin position="1"/>
        <end position="47"/>
    </location>
</feature>
<evidence type="ECO:0000256" key="10">
    <source>
        <dbReference type="ARBA" id="ARBA00023136"/>
    </source>
</evidence>
<sequence length="510" mass="56406">MFRPRPTQPSQTAPTPEAGPSTPPALTSDAAASGIDVPTQPVAGPSAENQSFVSKIMADNPYFSAGAGLMGIGVVLTVFRRSLTLGTTFAQRRMLVTLEIPSKDRSYPWFLEWMAAQSGSQVGKGKKPMGFRSHELAVETSYKQHENGSSEAVFNLVPGPGTHYFKYQGTWFQVKRERDAKLMDLHSGSPWETLTLTTLSTYRHLFSSLLTEARALAEASTEGKTVVYTAWGVEWRPFGKPRGRREMGSVVLGEGVSERIEKDLRSFLGRGKWYAERGIPYRRGYLLHGPPGSGKTSYIQALAGALHYNICLLNLAERGLTDDKLNHLLGLVPERSFILLEDVDSAFSRRVQTSEDGFKSSVTFSGLLNALDGVASSEERIIFMTTNHYDRLDPALIRPGRVDVHEILDDAAGEQAKRLFVKFYGNSTTTTQEGEEKGRILREDETPLTDEEVEQLGNELMRIVEEERSRGRTISMASLQGLFIRTGAKESLDGIRELCKSRGGEKAPYV</sequence>
<keyword evidence="5" id="KW-0999">Mitochondrion inner membrane</keyword>
<evidence type="ECO:0000256" key="8">
    <source>
        <dbReference type="ARBA" id="ARBA00022989"/>
    </source>
</evidence>
<keyword evidence="3" id="KW-0812">Transmembrane</keyword>
<evidence type="ECO:0008006" key="18">
    <source>
        <dbReference type="Google" id="ProtNLM"/>
    </source>
</evidence>
<evidence type="ECO:0000259" key="14">
    <source>
        <dbReference type="SMART" id="SM00382"/>
    </source>
</evidence>
<comment type="similarity">
    <text evidence="2">Belongs to the AAA ATPase family. BCS1 subfamily.</text>
</comment>
<protein>
    <recommendedName>
        <fullName evidence="18">Mitochondrial chaperone BCS1</fullName>
    </recommendedName>
</protein>
<accession>A0ABZ1CR14</accession>
<evidence type="ECO:0000256" key="13">
    <source>
        <dbReference type="SAM" id="MobiDB-lite"/>
    </source>
</evidence>
<dbReference type="SMART" id="SM00382">
    <property type="entry name" value="AAA"/>
    <property type="match status" value="1"/>
</dbReference>